<evidence type="ECO:0000256" key="3">
    <source>
        <dbReference type="ARBA" id="ARBA00022741"/>
    </source>
</evidence>
<feature type="domain" description="ABC transporter" evidence="10">
    <location>
        <begin position="386"/>
        <end position="622"/>
    </location>
</feature>
<dbReference type="GO" id="GO:0090374">
    <property type="term" value="P:oligopeptide export from mitochondrion"/>
    <property type="evidence" value="ECO:0007669"/>
    <property type="project" value="TreeGrafter"/>
</dbReference>
<dbReference type="GO" id="GO:0005524">
    <property type="term" value="F:ATP binding"/>
    <property type="evidence" value="ECO:0007669"/>
    <property type="project" value="UniProtKB-KW"/>
</dbReference>
<dbReference type="InterPro" id="IPR003593">
    <property type="entry name" value="AAA+_ATPase"/>
</dbReference>
<evidence type="ECO:0000256" key="8">
    <source>
        <dbReference type="SAM" id="MobiDB-lite"/>
    </source>
</evidence>
<dbReference type="PANTHER" id="PTHR43394:SF1">
    <property type="entry name" value="ATP-BINDING CASSETTE SUB-FAMILY B MEMBER 10, MITOCHONDRIAL"/>
    <property type="match status" value="1"/>
</dbReference>
<reference evidence="12 13" key="1">
    <citation type="submission" date="2020-08" db="EMBL/GenBank/DDBJ databases">
        <title>Genomic Encyclopedia of Type Strains, Phase IV (KMG-IV): sequencing the most valuable type-strain genomes for metagenomic binning, comparative biology and taxonomic classification.</title>
        <authorList>
            <person name="Goeker M."/>
        </authorList>
    </citation>
    <scope>NUCLEOTIDE SEQUENCE [LARGE SCALE GENOMIC DNA]</scope>
    <source>
        <strain evidence="12 13">DSM 4731</strain>
    </source>
</reference>
<evidence type="ECO:0000313" key="12">
    <source>
        <dbReference type="EMBL" id="MBB5739639.1"/>
    </source>
</evidence>
<keyword evidence="13" id="KW-1185">Reference proteome</keyword>
<dbReference type="EMBL" id="JACHOQ010000002">
    <property type="protein sequence ID" value="MBB5739639.1"/>
    <property type="molecule type" value="Genomic_DNA"/>
</dbReference>
<dbReference type="AlphaFoldDB" id="A0A7W9C628"/>
<dbReference type="SUPFAM" id="SSF90123">
    <property type="entry name" value="ABC transporter transmembrane region"/>
    <property type="match status" value="1"/>
</dbReference>
<dbReference type="CDD" id="cd03249">
    <property type="entry name" value="ABC_MTABC3_MDL1_MDL2"/>
    <property type="match status" value="1"/>
</dbReference>
<comment type="subcellular location">
    <subcellularLocation>
        <location evidence="1">Cell membrane</location>
        <topology evidence="1">Multi-pass membrane protein</topology>
    </subcellularLocation>
</comment>
<comment type="caution">
    <text evidence="12">The sequence shown here is derived from an EMBL/GenBank/DDBJ whole genome shotgun (WGS) entry which is preliminary data.</text>
</comment>
<sequence>MTDQSAASARSASLPAGRAAGAASLDGRPSAGAVLAEQMSEAGEKRAKRRDIRPLARLIPYALRHKGHALMAVFWLLLSTTASLGLTALARGAIDHGFEDGGARLNLWFLLLGANALFLGLATAARYFYVTRTGERVIADLRKGLFGRILTLDPSFYAHMRTGEVLSRLTTDIALVETLMTTSVSYALRNFLTLIGGVVLLFFVSPKLTGLVLLIVPFLLGPIFIFGRRVRKLTVASQDRFAGAVGFAGESVDAVETVQAFGREHSAIARFGAAVEDAFDASLKRMRARAWMTALIIVVMFGGVTLVLWLGARDVVAGQMTPGALLQFVLLSVFAAGAVGALGESWGDVQKAAGAMERIEELMRATPDIAAPARPVALPTPPRGEVSMSAVDFAYPGRPDLPALKGFSLTVRPGETVALVGPSGAGKSTVFRLLLRFYDPQTGLVSVDGVDVRQADPVEVRNRFAWVSQETPLFSGSALENIRFGRETATLEEARAVAEKAQALGFIDALPEGFDTPLGERGKSLSGGQRQRLAIARALVRDAPILLLDEATSALDAESERLVQAALDQAMTERTTLVIAHRLATVLRADRIVVMDDGRVVEEGTHAQLVAQGGLYARLAQLQFRAD</sequence>
<evidence type="ECO:0000256" key="2">
    <source>
        <dbReference type="ARBA" id="ARBA00022692"/>
    </source>
</evidence>
<feature type="region of interest" description="Disordered" evidence="8">
    <location>
        <begin position="1"/>
        <end position="26"/>
    </location>
</feature>
<dbReference type="SUPFAM" id="SSF52540">
    <property type="entry name" value="P-loop containing nucleoside triphosphate hydrolases"/>
    <property type="match status" value="1"/>
</dbReference>
<dbReference type="InterPro" id="IPR027417">
    <property type="entry name" value="P-loop_NTPase"/>
</dbReference>
<evidence type="ECO:0000313" key="13">
    <source>
        <dbReference type="Proteomes" id="UP000527324"/>
    </source>
</evidence>
<comment type="function">
    <text evidence="7">Part of an ABC transporter complex. Transmembrane domains (TMD) form a pore in the inner membrane and the ATP-binding domain (NBD) is responsible for energy generation.</text>
</comment>
<dbReference type="GO" id="GO:0005886">
    <property type="term" value="C:plasma membrane"/>
    <property type="evidence" value="ECO:0007669"/>
    <property type="project" value="UniProtKB-SubCell"/>
</dbReference>
<dbReference type="Pfam" id="PF00664">
    <property type="entry name" value="ABC_membrane"/>
    <property type="match status" value="1"/>
</dbReference>
<dbReference type="SMART" id="SM00382">
    <property type="entry name" value="AAA"/>
    <property type="match status" value="1"/>
</dbReference>
<evidence type="ECO:0000259" key="11">
    <source>
        <dbReference type="PROSITE" id="PS50929"/>
    </source>
</evidence>
<keyword evidence="5 9" id="KW-1133">Transmembrane helix</keyword>
<dbReference type="Pfam" id="PF00005">
    <property type="entry name" value="ABC_tran"/>
    <property type="match status" value="1"/>
</dbReference>
<gene>
    <name evidence="12" type="ORF">GGQ93_001341</name>
</gene>
<feature type="transmembrane region" description="Helical" evidence="9">
    <location>
        <begin position="106"/>
        <end position="129"/>
    </location>
</feature>
<keyword evidence="3" id="KW-0547">Nucleotide-binding</keyword>
<feature type="transmembrane region" description="Helical" evidence="9">
    <location>
        <begin position="210"/>
        <end position="227"/>
    </location>
</feature>
<evidence type="ECO:0000256" key="9">
    <source>
        <dbReference type="SAM" id="Phobius"/>
    </source>
</evidence>
<keyword evidence="2 9" id="KW-0812">Transmembrane</keyword>
<dbReference type="InterPro" id="IPR017871">
    <property type="entry name" value="ABC_transporter-like_CS"/>
</dbReference>
<dbReference type="CDD" id="cd18575">
    <property type="entry name" value="ABC_6TM_bac_exporter_ABCB8_10_like"/>
    <property type="match status" value="1"/>
</dbReference>
<accession>A0A7W9C628</accession>
<evidence type="ECO:0000256" key="6">
    <source>
        <dbReference type="ARBA" id="ARBA00023136"/>
    </source>
</evidence>
<name>A0A7W9C628_9CAUL</name>
<proteinExistence type="predicted"/>
<dbReference type="Gene3D" id="3.40.50.300">
    <property type="entry name" value="P-loop containing nucleotide triphosphate hydrolases"/>
    <property type="match status" value="1"/>
</dbReference>
<evidence type="ECO:0000256" key="7">
    <source>
        <dbReference type="ARBA" id="ARBA00024725"/>
    </source>
</evidence>
<keyword evidence="6 9" id="KW-0472">Membrane</keyword>
<feature type="domain" description="ABC transmembrane type-1" evidence="11">
    <location>
        <begin position="70"/>
        <end position="351"/>
    </location>
</feature>
<dbReference type="FunFam" id="3.40.50.300:FF:000218">
    <property type="entry name" value="Multidrug ABC transporter ATP-binding protein"/>
    <property type="match status" value="1"/>
</dbReference>
<dbReference type="InterPro" id="IPR039421">
    <property type="entry name" value="Type_1_exporter"/>
</dbReference>
<feature type="transmembrane region" description="Helical" evidence="9">
    <location>
        <begin position="186"/>
        <end position="204"/>
    </location>
</feature>
<dbReference type="GO" id="GO:0016887">
    <property type="term" value="F:ATP hydrolysis activity"/>
    <property type="evidence" value="ECO:0007669"/>
    <property type="project" value="InterPro"/>
</dbReference>
<evidence type="ECO:0000259" key="10">
    <source>
        <dbReference type="PROSITE" id="PS50893"/>
    </source>
</evidence>
<dbReference type="PROSITE" id="PS50929">
    <property type="entry name" value="ABC_TM1F"/>
    <property type="match status" value="1"/>
</dbReference>
<feature type="compositionally biased region" description="Low complexity" evidence="8">
    <location>
        <begin position="1"/>
        <end position="25"/>
    </location>
</feature>
<dbReference type="PROSITE" id="PS50893">
    <property type="entry name" value="ABC_TRANSPORTER_2"/>
    <property type="match status" value="1"/>
</dbReference>
<feature type="transmembrane region" description="Helical" evidence="9">
    <location>
        <begin position="324"/>
        <end position="342"/>
    </location>
</feature>
<dbReference type="InterPro" id="IPR011918">
    <property type="entry name" value="ABC_MsbA_ATP-bd"/>
</dbReference>
<feature type="transmembrane region" description="Helical" evidence="9">
    <location>
        <begin position="290"/>
        <end position="312"/>
    </location>
</feature>
<dbReference type="NCBIfam" id="TIGR02204">
    <property type="entry name" value="MsbA_rel"/>
    <property type="match status" value="1"/>
</dbReference>
<organism evidence="12 13">
    <name type="scientific">Brevundimonas aurantiaca</name>
    <dbReference type="NCBI Taxonomy" id="74316"/>
    <lineage>
        <taxon>Bacteria</taxon>
        <taxon>Pseudomonadati</taxon>
        <taxon>Pseudomonadota</taxon>
        <taxon>Alphaproteobacteria</taxon>
        <taxon>Caulobacterales</taxon>
        <taxon>Caulobacteraceae</taxon>
        <taxon>Brevundimonas</taxon>
    </lineage>
</organism>
<dbReference type="RefSeq" id="WP_183215895.1">
    <property type="nucleotide sequence ID" value="NZ_CAJFZW010000010.1"/>
</dbReference>
<dbReference type="PANTHER" id="PTHR43394">
    <property type="entry name" value="ATP-DEPENDENT PERMEASE MDL1, MITOCHONDRIAL"/>
    <property type="match status" value="1"/>
</dbReference>
<dbReference type="GO" id="GO:0015421">
    <property type="term" value="F:ABC-type oligopeptide transporter activity"/>
    <property type="evidence" value="ECO:0007669"/>
    <property type="project" value="TreeGrafter"/>
</dbReference>
<dbReference type="InterPro" id="IPR011527">
    <property type="entry name" value="ABC1_TM_dom"/>
</dbReference>
<keyword evidence="4 12" id="KW-0067">ATP-binding</keyword>
<dbReference type="InterPro" id="IPR003439">
    <property type="entry name" value="ABC_transporter-like_ATP-bd"/>
</dbReference>
<dbReference type="Gene3D" id="1.20.1560.10">
    <property type="entry name" value="ABC transporter type 1, transmembrane domain"/>
    <property type="match status" value="1"/>
</dbReference>
<evidence type="ECO:0000256" key="5">
    <source>
        <dbReference type="ARBA" id="ARBA00022989"/>
    </source>
</evidence>
<dbReference type="Proteomes" id="UP000527324">
    <property type="component" value="Unassembled WGS sequence"/>
</dbReference>
<evidence type="ECO:0000256" key="1">
    <source>
        <dbReference type="ARBA" id="ARBA00004651"/>
    </source>
</evidence>
<dbReference type="InterPro" id="IPR036640">
    <property type="entry name" value="ABC1_TM_sf"/>
</dbReference>
<protein>
    <submittedName>
        <fullName evidence="12">ATP-binding cassette subfamily B protein</fullName>
    </submittedName>
</protein>
<feature type="transmembrane region" description="Helical" evidence="9">
    <location>
        <begin position="69"/>
        <end position="94"/>
    </location>
</feature>
<evidence type="ECO:0000256" key="4">
    <source>
        <dbReference type="ARBA" id="ARBA00022840"/>
    </source>
</evidence>
<dbReference type="PROSITE" id="PS00211">
    <property type="entry name" value="ABC_TRANSPORTER_1"/>
    <property type="match status" value="1"/>
</dbReference>